<sequence length="1200" mass="129505">MVRIQLSSLGEFATSLSRLDYEAAKVACGKMMEDHLRMGALMFSLLTVETMYTSMDYLTPGSIRRGNEYLLEMYMPLPRQLSGLLQKLVAEYEEEHQRLISQRVQPTPRGSDAHSFHSVTPHGSEPTPDAQRRRADRAGHAPSAFAARGHYTGAADAGRGVPEAGAGQESYAVPASVSHWAAEQTGQQQPGGSTPPAGISIMQPVAAHHSALPQAGIDPADHFDPNQYLANMEEAERVLEELEMVREYLSFIIKFVEVRWTMLVLYRFAAVTGPVLHLRKLSVMLDRCTAILRTVESSPSYDSLLEYVQREVWLVRALVDWDVHITAYDFVQSVTQMKRAKALLKEWLGASHPGGSSGGLASRQSTGGNSIYESIGDALSGRRDRDGADSAGQGSGHGLLYTALAKSSRMVQSLLGRGGGSSSGNAAQGSETGALRAVAAWISSWVDHLTFKTTVYFQQIIAPHRLLHHGGVATQTGQAAAMSDIWSRATMAKTNLSELVTNFLHANDGFFVALLFESSERHPFSADGFAVAGTRARVSDYRVQACAVLLCYTNQKLLLSRGVSVKESSIHDVHSTRRDPADRDAAEAQQQSDVEWFRQNCLPDILGTLDDNRAMLDLELLGSSPLLSKLEADDDYLLAEICDSVNDMLEEAEAELAMAKDPSDAQPGAGRAAGSTRAAEPLVEPAESRFGQMPSAFKLSVLKTNLATERQQQRQQQQQQQHVPDATTHDDEDFSAMAVPMFGAVADGLVGAARQPPPLHGPDLRNEGSLSLYSTYLQKSHLRNDVQQSAPAPGRGDSGGSVRHHGAQRAEHGRPARADGSAGDRARAASGQQHWAKRERCLSEMGVSAAAKGRAVAISAGTHDPAPGEAAGPSTAPRADRAAQADPGDEASQNKRTTIGQSYTHGHLRTPSAAEYDVRLRHGRRGTAGTFSDASKRQSRVSLSLRSLFWSVAQPVNHPHTTLLASPDSPECEVARRVRCGEMLTELFGAWCDNSEDMPESITTPHGGGNRPVSIHSLSFHAPARASTSTRVGAGTSALAADMPDASGYSSRQVLRPPRSSAQPRPPVMQRRGSRPLATPRVGEYASAMAVERTQYPSRQPPPPPRGQRPEPLQPPSLLPLPRDASSASQRPTTPTAAGGTEGYTYLYSRVGLPNIALVAVLLDTDKGLDRRREAEHAWGGIVDVFRGAALFDQLTTQPC</sequence>
<feature type="compositionally biased region" description="Basic and acidic residues" evidence="1">
    <location>
        <begin position="808"/>
        <end position="827"/>
    </location>
</feature>
<feature type="compositionally biased region" description="Basic and acidic residues" evidence="1">
    <location>
        <begin position="570"/>
        <end position="586"/>
    </location>
</feature>
<name>A0A9W8CZD6_9FUNG</name>
<proteinExistence type="predicted"/>
<feature type="region of interest" description="Disordered" evidence="1">
    <location>
        <begin position="787"/>
        <end position="837"/>
    </location>
</feature>
<dbReference type="Proteomes" id="UP001143981">
    <property type="component" value="Unassembled WGS sequence"/>
</dbReference>
<dbReference type="EMBL" id="JANBOI010000001">
    <property type="protein sequence ID" value="KAJ1736276.1"/>
    <property type="molecule type" value="Genomic_DNA"/>
</dbReference>
<accession>A0A9W8CZD6</accession>
<dbReference type="OrthoDB" id="5578783at2759"/>
<dbReference type="SUPFAM" id="SSF158548">
    <property type="entry name" value="FLJ32549 domain-like"/>
    <property type="match status" value="1"/>
</dbReference>
<feature type="region of interest" description="Disordered" evidence="1">
    <location>
        <begin position="1041"/>
        <end position="1142"/>
    </location>
</feature>
<feature type="region of interest" description="Disordered" evidence="1">
    <location>
        <begin position="860"/>
        <end position="907"/>
    </location>
</feature>
<gene>
    <name evidence="2" type="ORF">LPJ61_000060</name>
</gene>
<evidence type="ECO:0000313" key="3">
    <source>
        <dbReference type="Proteomes" id="UP001143981"/>
    </source>
</evidence>
<feature type="compositionally biased region" description="Pro residues" evidence="1">
    <location>
        <begin position="1099"/>
        <end position="1119"/>
    </location>
</feature>
<feature type="region of interest" description="Disordered" evidence="1">
    <location>
        <begin position="99"/>
        <end position="149"/>
    </location>
</feature>
<feature type="compositionally biased region" description="Low complexity" evidence="1">
    <location>
        <begin position="1132"/>
        <end position="1142"/>
    </location>
</feature>
<dbReference type="InterPro" id="IPR038060">
    <property type="entry name" value="C12orf66-like_central_sf"/>
</dbReference>
<reference evidence="2" key="1">
    <citation type="submission" date="2022-07" db="EMBL/GenBank/DDBJ databases">
        <title>Phylogenomic reconstructions and comparative analyses of Kickxellomycotina fungi.</title>
        <authorList>
            <person name="Reynolds N.K."/>
            <person name="Stajich J.E."/>
            <person name="Barry K."/>
            <person name="Grigoriev I.V."/>
            <person name="Crous P."/>
            <person name="Smith M.E."/>
        </authorList>
    </citation>
    <scope>NUCLEOTIDE SEQUENCE</scope>
    <source>
        <strain evidence="2">BCRC 34381</strain>
    </source>
</reference>
<feature type="compositionally biased region" description="Low complexity" evidence="1">
    <location>
        <begin position="668"/>
        <end position="679"/>
    </location>
</feature>
<comment type="caution">
    <text evidence="2">The sequence shown here is derived from an EMBL/GenBank/DDBJ whole genome shotgun (WGS) entry which is preliminary data.</text>
</comment>
<evidence type="ECO:0000256" key="1">
    <source>
        <dbReference type="SAM" id="MobiDB-lite"/>
    </source>
</evidence>
<organism evidence="2 3">
    <name type="scientific">Coemansia biformis</name>
    <dbReference type="NCBI Taxonomy" id="1286918"/>
    <lineage>
        <taxon>Eukaryota</taxon>
        <taxon>Fungi</taxon>
        <taxon>Fungi incertae sedis</taxon>
        <taxon>Zoopagomycota</taxon>
        <taxon>Kickxellomycotina</taxon>
        <taxon>Kickxellomycetes</taxon>
        <taxon>Kickxellales</taxon>
        <taxon>Kickxellaceae</taxon>
        <taxon>Coemansia</taxon>
    </lineage>
</organism>
<dbReference type="AlphaFoldDB" id="A0A9W8CZD6"/>
<dbReference type="Gene3D" id="1.10.3450.30">
    <property type="match status" value="1"/>
</dbReference>
<protein>
    <submittedName>
        <fullName evidence="2">Uncharacterized protein</fullName>
    </submittedName>
</protein>
<keyword evidence="3" id="KW-1185">Reference proteome</keyword>
<feature type="region of interest" description="Disordered" evidence="1">
    <location>
        <begin position="570"/>
        <end position="589"/>
    </location>
</feature>
<feature type="compositionally biased region" description="Polar residues" evidence="1">
    <location>
        <begin position="894"/>
        <end position="904"/>
    </location>
</feature>
<evidence type="ECO:0000313" key="2">
    <source>
        <dbReference type="EMBL" id="KAJ1736276.1"/>
    </source>
</evidence>
<feature type="region of interest" description="Disordered" evidence="1">
    <location>
        <begin position="708"/>
        <end position="728"/>
    </location>
</feature>
<feature type="region of interest" description="Disordered" evidence="1">
    <location>
        <begin position="656"/>
        <end position="690"/>
    </location>
</feature>
<feature type="compositionally biased region" description="Basic and acidic residues" evidence="1">
    <location>
        <begin position="130"/>
        <end position="139"/>
    </location>
</feature>